<dbReference type="GO" id="GO:0015297">
    <property type="term" value="F:antiporter activity"/>
    <property type="evidence" value="ECO:0007669"/>
    <property type="project" value="InterPro"/>
</dbReference>
<feature type="region of interest" description="Disordered" evidence="2">
    <location>
        <begin position="1"/>
        <end position="32"/>
    </location>
</feature>
<evidence type="ECO:0000313" key="5">
    <source>
        <dbReference type="Proteomes" id="UP000013827"/>
    </source>
</evidence>
<reference evidence="5" key="1">
    <citation type="journal article" date="2013" name="Nature">
        <title>Pan genome of the phytoplankton Emiliania underpins its global distribution.</title>
        <authorList>
            <person name="Read B.A."/>
            <person name="Kegel J."/>
            <person name="Klute M.J."/>
            <person name="Kuo A."/>
            <person name="Lefebvre S.C."/>
            <person name="Maumus F."/>
            <person name="Mayer C."/>
            <person name="Miller J."/>
            <person name="Monier A."/>
            <person name="Salamov A."/>
            <person name="Young J."/>
            <person name="Aguilar M."/>
            <person name="Claverie J.M."/>
            <person name="Frickenhaus S."/>
            <person name="Gonzalez K."/>
            <person name="Herman E.K."/>
            <person name="Lin Y.C."/>
            <person name="Napier J."/>
            <person name="Ogata H."/>
            <person name="Sarno A.F."/>
            <person name="Shmutz J."/>
            <person name="Schroeder D."/>
            <person name="de Vargas C."/>
            <person name="Verret F."/>
            <person name="von Dassow P."/>
            <person name="Valentin K."/>
            <person name="Van de Peer Y."/>
            <person name="Wheeler G."/>
            <person name="Dacks J.B."/>
            <person name="Delwiche C.F."/>
            <person name="Dyhrman S.T."/>
            <person name="Glockner G."/>
            <person name="John U."/>
            <person name="Richards T."/>
            <person name="Worden A.Z."/>
            <person name="Zhang X."/>
            <person name="Grigoriev I.V."/>
            <person name="Allen A.E."/>
            <person name="Bidle K."/>
            <person name="Borodovsky M."/>
            <person name="Bowler C."/>
            <person name="Brownlee C."/>
            <person name="Cock J.M."/>
            <person name="Elias M."/>
            <person name="Gladyshev V.N."/>
            <person name="Groth M."/>
            <person name="Guda C."/>
            <person name="Hadaegh A."/>
            <person name="Iglesias-Rodriguez M.D."/>
            <person name="Jenkins J."/>
            <person name="Jones B.M."/>
            <person name="Lawson T."/>
            <person name="Leese F."/>
            <person name="Lindquist E."/>
            <person name="Lobanov A."/>
            <person name="Lomsadze A."/>
            <person name="Malik S.B."/>
            <person name="Marsh M.E."/>
            <person name="Mackinder L."/>
            <person name="Mock T."/>
            <person name="Mueller-Roeber B."/>
            <person name="Pagarete A."/>
            <person name="Parker M."/>
            <person name="Probert I."/>
            <person name="Quesneville H."/>
            <person name="Raines C."/>
            <person name="Rensing S.A."/>
            <person name="Riano-Pachon D.M."/>
            <person name="Richier S."/>
            <person name="Rokitta S."/>
            <person name="Shiraiwa Y."/>
            <person name="Soanes D.M."/>
            <person name="van der Giezen M."/>
            <person name="Wahlund T.M."/>
            <person name="Williams B."/>
            <person name="Wilson W."/>
            <person name="Wolfe G."/>
            <person name="Wurch L.L."/>
        </authorList>
    </citation>
    <scope>NUCLEOTIDE SEQUENCE</scope>
</reference>
<dbReference type="PANTHER" id="PTHR11206">
    <property type="entry name" value="MULTIDRUG RESISTANCE PROTEIN"/>
    <property type="match status" value="1"/>
</dbReference>
<feature type="compositionally biased region" description="Low complexity" evidence="2">
    <location>
        <begin position="18"/>
        <end position="32"/>
    </location>
</feature>
<keyword evidence="3" id="KW-1133">Transmembrane helix</keyword>
<dbReference type="GO" id="GO:0016020">
    <property type="term" value="C:membrane"/>
    <property type="evidence" value="ECO:0007669"/>
    <property type="project" value="InterPro"/>
</dbReference>
<proteinExistence type="inferred from homology"/>
<evidence type="ECO:0000256" key="2">
    <source>
        <dbReference type="SAM" id="MobiDB-lite"/>
    </source>
</evidence>
<dbReference type="STRING" id="2903.R1EV05"/>
<sequence length="482" mass="52013">MSTTRTALLDSQDDNAETDATAPGDAAPAEAPPKFTLRGEAWTMFMLGWPMVVSFVCRIGMASTDTAFVGHLTNATTGVFFDRPYSGEEYLAAASLSDMVVNILIVPPLAFNQVLNALVGQALGSDNKKMAGTWLQLSVFFLTTSYLPFMLIQYLFTADVLKLLGFNHDICELAGVYARWNLFWPIPNGIYQCMRFYFQAQGMPRPAMWNNLAFVLVNALLNWTFVFGGPLQYACGWTGRLEARPSLLKTMPVGAAMSISASRCLQPLTYWLYMFVYRRAHLETWPGLSSAFLRPDRVRRFLAQALPLIGTLLFQPPGRVLAHVRTLAISASSAVSAATQVASSGLSAAFTAVAAVRIGFHLGRGDVRASKAAMWIVVGTSVGTSLLTVAVLWPLRAQLCELVTSDSEVVPVASMLVAAAFVAAGLPQPSIGQGRTFVTTLLSFGFELPTSIGGTALLVYEGLLAITWAGGGFSLVEDQGSR</sequence>
<reference evidence="4" key="2">
    <citation type="submission" date="2024-10" db="UniProtKB">
        <authorList>
            <consortium name="EnsemblProtists"/>
        </authorList>
    </citation>
    <scope>IDENTIFICATION</scope>
</reference>
<evidence type="ECO:0000313" key="4">
    <source>
        <dbReference type="EnsemblProtists" id="EOD30430"/>
    </source>
</evidence>
<evidence type="ECO:0000256" key="3">
    <source>
        <dbReference type="SAM" id="Phobius"/>
    </source>
</evidence>
<dbReference type="eggNOG" id="KOG1347">
    <property type="taxonomic scope" value="Eukaryota"/>
</dbReference>
<feature type="transmembrane region" description="Helical" evidence="3">
    <location>
        <begin position="131"/>
        <end position="156"/>
    </location>
</feature>
<dbReference type="AlphaFoldDB" id="A0A0D3K3U5"/>
<dbReference type="GeneID" id="17275704"/>
<dbReference type="PaxDb" id="2903-EOD30430"/>
<organism evidence="4 5">
    <name type="scientific">Emiliania huxleyi (strain CCMP1516)</name>
    <dbReference type="NCBI Taxonomy" id="280463"/>
    <lineage>
        <taxon>Eukaryota</taxon>
        <taxon>Haptista</taxon>
        <taxon>Haptophyta</taxon>
        <taxon>Prymnesiophyceae</taxon>
        <taxon>Isochrysidales</taxon>
        <taxon>Noelaerhabdaceae</taxon>
        <taxon>Emiliania</taxon>
    </lineage>
</organism>
<name>A0A0D3K3U5_EMIH1</name>
<comment type="similarity">
    <text evidence="1">Belongs to the multi antimicrobial extrusion (MATE) (TC 2.A.66.1) family.</text>
</comment>
<dbReference type="InterPro" id="IPR002528">
    <property type="entry name" value="MATE_fam"/>
</dbReference>
<dbReference type="EnsemblProtists" id="EOD30430">
    <property type="protein sequence ID" value="EOD30430"/>
    <property type="gene ID" value="EMIHUDRAFT_232960"/>
</dbReference>
<feature type="transmembrane region" description="Helical" evidence="3">
    <location>
        <begin position="253"/>
        <end position="277"/>
    </location>
</feature>
<dbReference type="KEGG" id="ehx:EMIHUDRAFT_232960"/>
<dbReference type="RefSeq" id="XP_005782859.1">
    <property type="nucleotide sequence ID" value="XM_005782802.1"/>
</dbReference>
<dbReference type="GO" id="GO:0042910">
    <property type="term" value="F:xenobiotic transmembrane transporter activity"/>
    <property type="evidence" value="ECO:0007669"/>
    <property type="project" value="InterPro"/>
</dbReference>
<dbReference type="Pfam" id="PF01554">
    <property type="entry name" value="MatE"/>
    <property type="match status" value="1"/>
</dbReference>
<feature type="transmembrane region" description="Helical" evidence="3">
    <location>
        <begin position="409"/>
        <end position="426"/>
    </location>
</feature>
<keyword evidence="3" id="KW-0472">Membrane</keyword>
<keyword evidence="3" id="KW-0812">Transmembrane</keyword>
<dbReference type="OMA" id="NIAWELM"/>
<accession>A0A0D3K3U5</accession>
<keyword evidence="5" id="KW-1185">Reference proteome</keyword>
<dbReference type="HOGENOM" id="CLU_629197_0_0_1"/>
<evidence type="ECO:0000256" key="1">
    <source>
        <dbReference type="ARBA" id="ARBA00010199"/>
    </source>
</evidence>
<feature type="transmembrane region" description="Helical" evidence="3">
    <location>
        <begin position="337"/>
        <end position="360"/>
    </location>
</feature>
<feature type="transmembrane region" description="Helical" evidence="3">
    <location>
        <begin position="372"/>
        <end position="393"/>
    </location>
</feature>
<feature type="transmembrane region" description="Helical" evidence="3">
    <location>
        <begin position="298"/>
        <end position="317"/>
    </location>
</feature>
<protein>
    <submittedName>
        <fullName evidence="4">Uncharacterized protein</fullName>
    </submittedName>
</protein>
<dbReference type="Proteomes" id="UP000013827">
    <property type="component" value="Unassembled WGS sequence"/>
</dbReference>
<feature type="transmembrane region" description="Helical" evidence="3">
    <location>
        <begin position="212"/>
        <end position="233"/>
    </location>
</feature>